<dbReference type="Pfam" id="PF06985">
    <property type="entry name" value="HET"/>
    <property type="match status" value="1"/>
</dbReference>
<feature type="domain" description="Heterokaryon incompatibility" evidence="2">
    <location>
        <begin position="152"/>
        <end position="304"/>
    </location>
</feature>
<comment type="caution">
    <text evidence="3">The sequence shown here is derived from an EMBL/GenBank/DDBJ whole genome shotgun (WGS) entry which is preliminary data.</text>
</comment>
<protein>
    <recommendedName>
        <fullName evidence="2">Heterokaryon incompatibility domain-containing protein</fullName>
    </recommendedName>
</protein>
<gene>
    <name evidence="3" type="ORF">KAF25_007034</name>
</gene>
<evidence type="ECO:0000313" key="4">
    <source>
        <dbReference type="Proteomes" id="UP000782241"/>
    </source>
</evidence>
<keyword evidence="4" id="KW-1185">Reference proteome</keyword>
<dbReference type="PANTHER" id="PTHR33112">
    <property type="entry name" value="DOMAIN PROTEIN, PUTATIVE-RELATED"/>
    <property type="match status" value="1"/>
</dbReference>
<organism evidence="3 4">
    <name type="scientific">Fusarium avenaceum</name>
    <dbReference type="NCBI Taxonomy" id="40199"/>
    <lineage>
        <taxon>Eukaryota</taxon>
        <taxon>Fungi</taxon>
        <taxon>Dikarya</taxon>
        <taxon>Ascomycota</taxon>
        <taxon>Pezizomycotina</taxon>
        <taxon>Sordariomycetes</taxon>
        <taxon>Hypocreomycetidae</taxon>
        <taxon>Hypocreales</taxon>
        <taxon>Nectriaceae</taxon>
        <taxon>Fusarium</taxon>
        <taxon>Fusarium tricinctum species complex</taxon>
    </lineage>
</organism>
<reference evidence="3" key="1">
    <citation type="submission" date="2021-04" db="EMBL/GenBank/DDBJ databases">
        <title>Draft genome of Fusarium avenaceum strain F156N33, isolated from an atmospheric sample in Virginia.</title>
        <authorList>
            <person name="Yang S."/>
            <person name="Vinatzer B.A."/>
            <person name="Coleman J."/>
        </authorList>
    </citation>
    <scope>NUCLEOTIDE SEQUENCE</scope>
    <source>
        <strain evidence="3">F156N33</strain>
    </source>
</reference>
<feature type="region of interest" description="Disordered" evidence="1">
    <location>
        <begin position="1"/>
        <end position="20"/>
    </location>
</feature>
<dbReference type="InterPro" id="IPR010730">
    <property type="entry name" value="HET"/>
</dbReference>
<dbReference type="EMBL" id="JAGPUO010000015">
    <property type="protein sequence ID" value="KAG5658083.1"/>
    <property type="molecule type" value="Genomic_DNA"/>
</dbReference>
<sequence length="567" mass="64856">MSNQGLRALNSEHGFSHQTREGLASTEFHDVWEPDMQLIFRNSNESLDRRNLGINALEGTLEDSDRSITLYPFVEENDPLSRMIPRRPLRRDVESSHIFDSAKKLIDACLCPKSGHQQCRYSRDKVLPSRVIRITDQSAQLQINKTHIRGSYLALSYCWGDPDPNKQSNVSKLQKNNVEKLVQQISVEELEQSVQDAIHVTRQLGFTYLWVDRLCIIQDCQADKALEISKMATIYKNAEITLAAGTASQASEGFLGNSQNIAPYLPPHKFDVPLENGSTGTVYFSGKLYEPNHPLDKRGWTLQEYMLSSRMLIFSDYQLLWQCQEVELRSVTGNSAGVEYQQHLESLPWAAFDDEGEPLYGTHESEKLYLWKTIIIQYTGRDLRFATDRLNAVNGVITELKKVWRDSHIYGHWERWFVELLAWSVPESGRQEQRNLERAPSWSWVSVDGKIEFNDAIATRDATAEILTAGMVTLRCRVLTYNEIDDSSWQSLTQSFDLIGSAVKEEFQGMEPEYLFLGSKNKVTGLGLIVLKTNDETYRRVGLATFGDMSLWDNIKHQTVKLEPKKK</sequence>
<name>A0A9P7H177_9HYPO</name>
<dbReference type="Proteomes" id="UP000782241">
    <property type="component" value="Unassembled WGS sequence"/>
</dbReference>
<evidence type="ECO:0000256" key="1">
    <source>
        <dbReference type="SAM" id="MobiDB-lite"/>
    </source>
</evidence>
<accession>A0A9P7H177</accession>
<dbReference type="PANTHER" id="PTHR33112:SF16">
    <property type="entry name" value="HETEROKARYON INCOMPATIBILITY DOMAIN-CONTAINING PROTEIN"/>
    <property type="match status" value="1"/>
</dbReference>
<proteinExistence type="predicted"/>
<evidence type="ECO:0000313" key="3">
    <source>
        <dbReference type="EMBL" id="KAG5658083.1"/>
    </source>
</evidence>
<dbReference type="AlphaFoldDB" id="A0A9P7H177"/>
<evidence type="ECO:0000259" key="2">
    <source>
        <dbReference type="Pfam" id="PF06985"/>
    </source>
</evidence>